<gene>
    <name evidence="1" type="ordered locus">Psefu_3031</name>
</gene>
<dbReference type="EMBL" id="CP002727">
    <property type="protein sequence ID" value="AEF22995.1"/>
    <property type="molecule type" value="Genomic_DNA"/>
</dbReference>
<dbReference type="Proteomes" id="UP000000686">
    <property type="component" value="Chromosome"/>
</dbReference>
<dbReference type="RefSeq" id="WP_013792122.1">
    <property type="nucleotide sequence ID" value="NC_015556.1"/>
</dbReference>
<organism evidence="1 2">
    <name type="scientific">Pseudomonas fulva (strain 12-X)</name>
    <dbReference type="NCBI Taxonomy" id="743720"/>
    <lineage>
        <taxon>Bacteria</taxon>
        <taxon>Pseudomonadati</taxon>
        <taxon>Pseudomonadota</taxon>
        <taxon>Gammaproteobacteria</taxon>
        <taxon>Pseudomonadales</taxon>
        <taxon>Pseudomonadaceae</taxon>
        <taxon>Pseudomonas</taxon>
    </lineage>
</organism>
<name>F6AKJ7_PSEF1</name>
<reference evidence="1 2" key="1">
    <citation type="submission" date="2011-04" db="EMBL/GenBank/DDBJ databases">
        <title>Complete sequence of Pseudomonas fulva 12-X.</title>
        <authorList>
            <consortium name="US DOE Joint Genome Institute"/>
            <person name="Lucas S."/>
            <person name="Han J."/>
            <person name="Lapidus A."/>
            <person name="Cheng J.-F."/>
            <person name="Goodwin L."/>
            <person name="Pitluck S."/>
            <person name="Peters L."/>
            <person name="Mikhailova N."/>
            <person name="Pagani I."/>
            <person name="Davenport K."/>
            <person name="Han C."/>
            <person name="Tapia R."/>
            <person name="Land M."/>
            <person name="Hauser L."/>
            <person name="Kyrpides N."/>
            <person name="Ivanova N."/>
            <person name="Pagani I."/>
            <person name="Lcollab F.I."/>
            <person name="Woyke T."/>
        </authorList>
    </citation>
    <scope>NUCLEOTIDE SEQUENCE [LARGE SCALE GENOMIC DNA]</scope>
    <source>
        <strain evidence="2">12-X</strain>
    </source>
</reference>
<evidence type="ECO:0008006" key="3">
    <source>
        <dbReference type="Google" id="ProtNLM"/>
    </source>
</evidence>
<dbReference type="KEGG" id="pfv:Psefu_3031"/>
<keyword evidence="2" id="KW-1185">Reference proteome</keyword>
<dbReference type="AlphaFoldDB" id="F6AKJ7"/>
<evidence type="ECO:0000313" key="1">
    <source>
        <dbReference type="EMBL" id="AEF22995.1"/>
    </source>
</evidence>
<dbReference type="STRING" id="743720.Psefu_3031"/>
<protein>
    <recommendedName>
        <fullName evidence="3">Flagellar protein FliT</fullName>
    </recommendedName>
</protein>
<evidence type="ECO:0000313" key="2">
    <source>
        <dbReference type="Proteomes" id="UP000000686"/>
    </source>
</evidence>
<accession>F6AKJ7</accession>
<proteinExistence type="predicted"/>
<sequence>MPSAAETCDHVLRLRALYDALADVLMREDWPALADVDRDIASYLSSADACPRDARHAEARLRLQVLHSQARQRCEAECERLRSRLRDYLERAEGRSAYQQSQLWGEGV</sequence>
<dbReference type="HOGENOM" id="CLU_175564_0_0_6"/>
<dbReference type="OrthoDB" id="7031438at2"/>